<keyword evidence="3" id="KW-1185">Reference proteome</keyword>
<comment type="caution">
    <text evidence="2">The sequence shown here is derived from an EMBL/GenBank/DDBJ whole genome shotgun (WGS) entry which is preliminary data.</text>
</comment>
<dbReference type="Gene3D" id="3.90.550.10">
    <property type="entry name" value="Spore Coat Polysaccharide Biosynthesis Protein SpsA, Chain A"/>
    <property type="match status" value="1"/>
</dbReference>
<dbReference type="AlphaFoldDB" id="A0A2T0UBQ6"/>
<dbReference type="OrthoDB" id="9813880at2"/>
<keyword evidence="2" id="KW-0808">Transferase</keyword>
<accession>A0A2T0UBQ6</accession>
<dbReference type="GO" id="GO:0016779">
    <property type="term" value="F:nucleotidyltransferase activity"/>
    <property type="evidence" value="ECO:0007669"/>
    <property type="project" value="UniProtKB-KW"/>
</dbReference>
<keyword evidence="2" id="KW-0548">Nucleotidyltransferase</keyword>
<dbReference type="PANTHER" id="PTHR22572">
    <property type="entry name" value="SUGAR-1-PHOSPHATE GUANYL TRANSFERASE"/>
    <property type="match status" value="1"/>
</dbReference>
<sequence length="239" mass="26728">MTEEAIILAGGLGTRLQSIVKDVPKPMAEVAGRPFLDYIMYFLAKNNINRVVLAVGHKREIIQQHLALEQNRYGLEVVYSVEEELLGTGGAIYQAFNQTKDDKAFIVNGDTWFDISLDDLDHFAETHHADLAFALKETTDSQRYGSVQCSSNSKIQSFTEKGQSSDTSITINGGIYLMRKSLLARYPMPKKFSIEQDLFQGKTQDLNAFGKSYPGIFIDIGIPQDFLKAQELLHSQIPS</sequence>
<protein>
    <submittedName>
        <fullName evidence="2">D-glycero-alpha-D-manno-heptose 1-phosphate guanylyltransferase</fullName>
    </submittedName>
</protein>
<reference evidence="2 3" key="1">
    <citation type="submission" date="2018-03" db="EMBL/GenBank/DDBJ databases">
        <title>Genomic Encyclopedia of Type Strains, Phase III (KMG-III): the genomes of soil and plant-associated and newly described type strains.</title>
        <authorList>
            <person name="Whitman W."/>
        </authorList>
    </citation>
    <scope>NUCLEOTIDE SEQUENCE [LARGE SCALE GENOMIC DNA]</scope>
    <source>
        <strain evidence="2 3">CGMCC 1.9313</strain>
    </source>
</reference>
<dbReference type="RefSeq" id="WP_106290623.1">
    <property type="nucleotide sequence ID" value="NZ_PVTH01000001.1"/>
</dbReference>
<name>A0A2T0UBQ6_9SPHI</name>
<organism evidence="2 3">
    <name type="scientific">Arcticibacter pallidicorallinus</name>
    <dbReference type="NCBI Taxonomy" id="1259464"/>
    <lineage>
        <taxon>Bacteria</taxon>
        <taxon>Pseudomonadati</taxon>
        <taxon>Bacteroidota</taxon>
        <taxon>Sphingobacteriia</taxon>
        <taxon>Sphingobacteriales</taxon>
        <taxon>Sphingobacteriaceae</taxon>
        <taxon>Arcticibacter</taxon>
    </lineage>
</organism>
<evidence type="ECO:0000259" key="1">
    <source>
        <dbReference type="Pfam" id="PF00483"/>
    </source>
</evidence>
<proteinExistence type="predicted"/>
<dbReference type="InterPro" id="IPR005835">
    <property type="entry name" value="NTP_transferase_dom"/>
</dbReference>
<dbReference type="CDD" id="cd06915">
    <property type="entry name" value="NTP_transferase_WcbM_like"/>
    <property type="match status" value="1"/>
</dbReference>
<dbReference type="InterPro" id="IPR050486">
    <property type="entry name" value="Mannose-1P_guanyltransferase"/>
</dbReference>
<feature type="domain" description="Nucleotidyl transferase" evidence="1">
    <location>
        <begin position="5"/>
        <end position="234"/>
    </location>
</feature>
<dbReference type="InterPro" id="IPR029044">
    <property type="entry name" value="Nucleotide-diphossugar_trans"/>
</dbReference>
<evidence type="ECO:0000313" key="3">
    <source>
        <dbReference type="Proteomes" id="UP000238034"/>
    </source>
</evidence>
<gene>
    <name evidence="2" type="ORF">B0I27_101277</name>
</gene>
<dbReference type="SUPFAM" id="SSF53448">
    <property type="entry name" value="Nucleotide-diphospho-sugar transferases"/>
    <property type="match status" value="1"/>
</dbReference>
<dbReference type="EMBL" id="PVTH01000001">
    <property type="protein sequence ID" value="PRY55308.1"/>
    <property type="molecule type" value="Genomic_DNA"/>
</dbReference>
<dbReference type="Pfam" id="PF00483">
    <property type="entry name" value="NTP_transferase"/>
    <property type="match status" value="1"/>
</dbReference>
<dbReference type="Proteomes" id="UP000238034">
    <property type="component" value="Unassembled WGS sequence"/>
</dbReference>
<evidence type="ECO:0000313" key="2">
    <source>
        <dbReference type="EMBL" id="PRY55308.1"/>
    </source>
</evidence>